<dbReference type="InterPro" id="IPR008271">
    <property type="entry name" value="Ser/Thr_kinase_AS"/>
</dbReference>
<dbReference type="FunFam" id="3.30.200.20:FF:000490">
    <property type="entry name" value="AGC family protein kinase"/>
    <property type="match status" value="1"/>
</dbReference>
<dbReference type="GO" id="GO:0035556">
    <property type="term" value="P:intracellular signal transduction"/>
    <property type="evidence" value="ECO:0000318"/>
    <property type="project" value="GO_Central"/>
</dbReference>
<reference evidence="12" key="2">
    <citation type="journal article" date="2007" name="Science">
        <title>Draft genome sequence of the sexually transmitted pathogen Trichomonas vaginalis.</title>
        <authorList>
            <person name="Carlton J.M."/>
            <person name="Hirt R.P."/>
            <person name="Silva J.C."/>
            <person name="Delcher A.L."/>
            <person name="Schatz M."/>
            <person name="Zhao Q."/>
            <person name="Wortman J.R."/>
            <person name="Bidwell S.L."/>
            <person name="Alsmark U.C.M."/>
            <person name="Besteiro S."/>
            <person name="Sicheritz-Ponten T."/>
            <person name="Noel C.J."/>
            <person name="Dacks J.B."/>
            <person name="Foster P.G."/>
            <person name="Simillion C."/>
            <person name="Van de Peer Y."/>
            <person name="Miranda-Saavedra D."/>
            <person name="Barton G.J."/>
            <person name="Westrop G.D."/>
            <person name="Mueller S."/>
            <person name="Dessi D."/>
            <person name="Fiori P.L."/>
            <person name="Ren Q."/>
            <person name="Paulsen I."/>
            <person name="Zhang H."/>
            <person name="Bastida-Corcuera F.D."/>
            <person name="Simoes-Barbosa A."/>
            <person name="Brown M.T."/>
            <person name="Hayes R.D."/>
            <person name="Mukherjee M."/>
            <person name="Okumura C.Y."/>
            <person name="Schneider R."/>
            <person name="Smith A.J."/>
            <person name="Vanacova S."/>
            <person name="Villalvazo M."/>
            <person name="Haas B.J."/>
            <person name="Pertea M."/>
            <person name="Feldblyum T.V."/>
            <person name="Utterback T.R."/>
            <person name="Shu C.L."/>
            <person name="Osoegawa K."/>
            <person name="de Jong P.J."/>
            <person name="Hrdy I."/>
            <person name="Horvathova L."/>
            <person name="Zubacova Z."/>
            <person name="Dolezal P."/>
            <person name="Malik S.B."/>
            <person name="Logsdon J.M. Jr."/>
            <person name="Henze K."/>
            <person name="Gupta A."/>
            <person name="Wang C.C."/>
            <person name="Dunne R.L."/>
            <person name="Upcroft J.A."/>
            <person name="Upcroft P."/>
            <person name="White O."/>
            <person name="Salzberg S.L."/>
            <person name="Tang P."/>
            <person name="Chiu C.-H."/>
            <person name="Lee Y.-S."/>
            <person name="Embley T.M."/>
            <person name="Coombs G.H."/>
            <person name="Mottram J.C."/>
            <person name="Tachezy J."/>
            <person name="Fraser-Liggett C.M."/>
            <person name="Johnson P.J."/>
        </authorList>
    </citation>
    <scope>NUCLEOTIDE SEQUENCE [LARGE SCALE GENOMIC DNA]</scope>
    <source>
        <strain evidence="12">G3</strain>
    </source>
</reference>
<evidence type="ECO:0000256" key="4">
    <source>
        <dbReference type="ARBA" id="ARBA00022741"/>
    </source>
</evidence>
<feature type="domain" description="AGC-kinase C-terminal" evidence="11">
    <location>
        <begin position="583"/>
        <end position="668"/>
    </location>
</feature>
<evidence type="ECO:0000256" key="6">
    <source>
        <dbReference type="ARBA" id="ARBA00022840"/>
    </source>
</evidence>
<dbReference type="FunFam" id="1.10.510.10:FF:000446">
    <property type="entry name" value="Microtubule associated serine/threonine kinase 2"/>
    <property type="match status" value="1"/>
</dbReference>
<organism evidence="12 13">
    <name type="scientific">Trichomonas vaginalis (strain ATCC PRA-98 / G3)</name>
    <dbReference type="NCBI Taxonomy" id="412133"/>
    <lineage>
        <taxon>Eukaryota</taxon>
        <taxon>Metamonada</taxon>
        <taxon>Parabasalia</taxon>
        <taxon>Trichomonadida</taxon>
        <taxon>Trichomonadidae</taxon>
        <taxon>Trichomonas</taxon>
    </lineage>
</organism>
<evidence type="ECO:0000256" key="5">
    <source>
        <dbReference type="ARBA" id="ARBA00022777"/>
    </source>
</evidence>
<dbReference type="InParanoid" id="A2DV83"/>
<gene>
    <name evidence="12" type="ORF">TVAG_405930</name>
</gene>
<feature type="region of interest" description="Disordered" evidence="9">
    <location>
        <begin position="1"/>
        <end position="24"/>
    </location>
</feature>
<dbReference type="KEGG" id="tva:4773687"/>
<dbReference type="InterPro" id="IPR000719">
    <property type="entry name" value="Prot_kinase_dom"/>
</dbReference>
<dbReference type="CDD" id="cd05579">
    <property type="entry name" value="STKc_MAST_like"/>
    <property type="match status" value="1"/>
</dbReference>
<dbReference type="EC" id="2.7.11.1" evidence="1"/>
<dbReference type="InterPro" id="IPR050236">
    <property type="entry name" value="Ser_Thr_kinase_AGC"/>
</dbReference>
<dbReference type="Proteomes" id="UP000001542">
    <property type="component" value="Unassembled WGS sequence"/>
</dbReference>
<proteinExistence type="predicted"/>
<evidence type="ECO:0000256" key="2">
    <source>
        <dbReference type="ARBA" id="ARBA00022527"/>
    </source>
</evidence>
<dbReference type="AlphaFoldDB" id="A2DV83"/>
<feature type="domain" description="Protein kinase" evidence="10">
    <location>
        <begin position="322"/>
        <end position="582"/>
    </location>
</feature>
<evidence type="ECO:0000256" key="7">
    <source>
        <dbReference type="ARBA" id="ARBA00047899"/>
    </source>
</evidence>
<dbReference type="SUPFAM" id="SSF56112">
    <property type="entry name" value="Protein kinase-like (PK-like)"/>
    <property type="match status" value="1"/>
</dbReference>
<accession>A2DV83</accession>
<comment type="catalytic activity">
    <reaction evidence="7">
        <text>L-threonyl-[protein] + ATP = O-phospho-L-threonyl-[protein] + ADP + H(+)</text>
        <dbReference type="Rhea" id="RHEA:46608"/>
        <dbReference type="Rhea" id="RHEA-COMP:11060"/>
        <dbReference type="Rhea" id="RHEA-COMP:11605"/>
        <dbReference type="ChEBI" id="CHEBI:15378"/>
        <dbReference type="ChEBI" id="CHEBI:30013"/>
        <dbReference type="ChEBI" id="CHEBI:30616"/>
        <dbReference type="ChEBI" id="CHEBI:61977"/>
        <dbReference type="ChEBI" id="CHEBI:456216"/>
        <dbReference type="EC" id="2.7.11.1"/>
    </reaction>
</comment>
<evidence type="ECO:0000259" key="10">
    <source>
        <dbReference type="PROSITE" id="PS50011"/>
    </source>
</evidence>
<dbReference type="SMART" id="SM00220">
    <property type="entry name" value="S_TKc"/>
    <property type="match status" value="1"/>
</dbReference>
<evidence type="ECO:0000259" key="11">
    <source>
        <dbReference type="PROSITE" id="PS51285"/>
    </source>
</evidence>
<dbReference type="STRING" id="5722.A2DV83"/>
<keyword evidence="5 12" id="KW-0418">Kinase</keyword>
<dbReference type="GO" id="GO:0004674">
    <property type="term" value="F:protein serine/threonine kinase activity"/>
    <property type="evidence" value="ECO:0000318"/>
    <property type="project" value="GO_Central"/>
</dbReference>
<dbReference type="EMBL" id="DS113252">
    <property type="protein sequence ID" value="EAY15679.1"/>
    <property type="molecule type" value="Genomic_DNA"/>
</dbReference>
<dbReference type="VEuPathDB" id="TrichDB:TVAGG3_0631140"/>
<dbReference type="Pfam" id="PF00069">
    <property type="entry name" value="Pkinase"/>
    <property type="match status" value="1"/>
</dbReference>
<dbReference type="GO" id="GO:0005524">
    <property type="term" value="F:ATP binding"/>
    <property type="evidence" value="ECO:0007669"/>
    <property type="project" value="UniProtKB-KW"/>
</dbReference>
<protein>
    <recommendedName>
        <fullName evidence="1">non-specific serine/threonine protein kinase</fullName>
        <ecNumber evidence="1">2.7.11.1</ecNumber>
    </recommendedName>
</protein>
<dbReference type="PROSITE" id="PS00108">
    <property type="entry name" value="PROTEIN_KINASE_ST"/>
    <property type="match status" value="1"/>
</dbReference>
<evidence type="ECO:0000256" key="8">
    <source>
        <dbReference type="ARBA" id="ARBA00048679"/>
    </source>
</evidence>
<dbReference type="VEuPathDB" id="TrichDB:TVAG_405930"/>
<keyword evidence="4" id="KW-0547">Nucleotide-binding</keyword>
<dbReference type="eggNOG" id="KOG0606">
    <property type="taxonomic scope" value="Eukaryota"/>
</dbReference>
<dbReference type="Gene3D" id="1.10.510.10">
    <property type="entry name" value="Transferase(Phosphotransferase) domain 1"/>
    <property type="match status" value="1"/>
</dbReference>
<keyword evidence="2" id="KW-0723">Serine/threonine-protein kinase</keyword>
<keyword evidence="13" id="KW-1185">Reference proteome</keyword>
<dbReference type="PROSITE" id="PS51285">
    <property type="entry name" value="AGC_KINASE_CTER"/>
    <property type="match status" value="1"/>
</dbReference>
<dbReference type="InterPro" id="IPR000961">
    <property type="entry name" value="AGC-kinase_C"/>
</dbReference>
<evidence type="ECO:0000256" key="9">
    <source>
        <dbReference type="SAM" id="MobiDB-lite"/>
    </source>
</evidence>
<evidence type="ECO:0000256" key="3">
    <source>
        <dbReference type="ARBA" id="ARBA00022679"/>
    </source>
</evidence>
<dbReference type="InterPro" id="IPR011009">
    <property type="entry name" value="Kinase-like_dom_sf"/>
</dbReference>
<dbReference type="OrthoDB" id="162894at2759"/>
<dbReference type="Gene3D" id="3.30.200.20">
    <property type="entry name" value="Phosphorylase Kinase, domain 1"/>
    <property type="match status" value="1"/>
</dbReference>
<dbReference type="PROSITE" id="PS50011">
    <property type="entry name" value="PROTEIN_KINASE_DOM"/>
    <property type="match status" value="1"/>
</dbReference>
<dbReference type="SMR" id="A2DV83"/>
<reference evidence="12" key="1">
    <citation type="submission" date="2006-10" db="EMBL/GenBank/DDBJ databases">
        <authorList>
            <person name="Amadeo P."/>
            <person name="Zhao Q."/>
            <person name="Wortman J."/>
            <person name="Fraser-Liggett C."/>
            <person name="Carlton J."/>
        </authorList>
    </citation>
    <scope>NUCLEOTIDE SEQUENCE</scope>
    <source>
        <strain evidence="12">G3</strain>
    </source>
</reference>
<keyword evidence="3" id="KW-0808">Transferase</keyword>
<dbReference type="PANTHER" id="PTHR24356">
    <property type="entry name" value="SERINE/THREONINE-PROTEIN KINASE"/>
    <property type="match status" value="1"/>
</dbReference>
<sequence>MNESRLVPSDSYEDQTPKSEQNESLDFFDVDQDTYPRAFNVLQQQSVNLSDIKSNIHSIKDGLSEKELQQLQYLEYLIQSLENSDFGSVFLCATNTIPTLQNVVSSSPTNAPLCQVASSLLSIVLKLSRIFSFVSCTLPTSVSQSVERSKAPQNNPEEENSQPDEMMVLCRICEEYVPIDLIEEHSKSCVIAYESEFNLITTDERIKKLQKAIRNSILNEKWPGAPSKTINVLLPMLHVTMLLDVATSNSDQLSHAADAIFKMEIPDATPNVTSFLAKAKELMQEKIRANATYTQALQNSAKTRCNGTFAGAQSLQTTIADFTFIRKISSGAFAKVFLAIKTRTGDIYAIKVTPKSSLKQKNTFKRVLTEKDILLQNSNPFIVDFYYSIIGDHNLYLVMEYLPGGDLYSLLNNIGSLDETAARIYTAQIVKALEYLHSHGIVHRDLKPDNILINISGKLKLTDFGLSLYGAYDRAIPDDSKTIVGTPDYLAPEIILSSKHSFTADYWSLGCVIYEFLTGAPPFHMETEMETFAQILTGRFDIDPLEDMSDEVIDLIKHLLQVDPEKRLGFNGIKEIMDHPWFAGLDWDAIDDLEPVFVPEPKDKYSVDYFTERYNFEKDDEIENDILDDIERAKTQTPHSVSMTDLSSRNSFASRLEFSSEEDSLDSDEDMASFPSIALQNLSRKATEFPLAPVHRRASSVDKRASFGVISSVPSAPQDLTLSKSFASKVGSASIIELEK</sequence>
<keyword evidence="6" id="KW-0067">ATP-binding</keyword>
<comment type="catalytic activity">
    <reaction evidence="8">
        <text>L-seryl-[protein] + ATP = O-phospho-L-seryl-[protein] + ADP + H(+)</text>
        <dbReference type="Rhea" id="RHEA:17989"/>
        <dbReference type="Rhea" id="RHEA-COMP:9863"/>
        <dbReference type="Rhea" id="RHEA-COMP:11604"/>
        <dbReference type="ChEBI" id="CHEBI:15378"/>
        <dbReference type="ChEBI" id="CHEBI:29999"/>
        <dbReference type="ChEBI" id="CHEBI:30616"/>
        <dbReference type="ChEBI" id="CHEBI:83421"/>
        <dbReference type="ChEBI" id="CHEBI:456216"/>
        <dbReference type="EC" id="2.7.11.1"/>
    </reaction>
</comment>
<name>A2DV83_TRIV3</name>
<evidence type="ECO:0000313" key="13">
    <source>
        <dbReference type="Proteomes" id="UP000001542"/>
    </source>
</evidence>
<evidence type="ECO:0000256" key="1">
    <source>
        <dbReference type="ARBA" id="ARBA00012513"/>
    </source>
</evidence>
<evidence type="ECO:0000313" key="12">
    <source>
        <dbReference type="EMBL" id="EAY15679.1"/>
    </source>
</evidence>
<dbReference type="PANTHER" id="PTHR24356:SF1">
    <property type="entry name" value="SERINE_THREONINE-PROTEIN KINASE GREATWALL"/>
    <property type="match status" value="1"/>
</dbReference>